<feature type="non-terminal residue" evidence="1">
    <location>
        <position position="160"/>
    </location>
</feature>
<dbReference type="AlphaFoldDB" id="A0A8J2SU04"/>
<gene>
    <name evidence="1" type="ORF">PECAL_6P18520</name>
</gene>
<sequence length="160" mass="17115">MAWGARHLISTQCGARPCWTCRTNLAKGSFRSSKSVERWYLRISLSAASPGRSRCFRFVGVFFFAGVPAPVSPPMRGVVLERAMPRRWRCARCGGGVTPGARAFASESLAPPESAVASASASRSFAAAPARTPRRALSAMNDCVSRPAGLRFAAARARVP</sequence>
<keyword evidence="2" id="KW-1185">Reference proteome</keyword>
<accession>A0A8J2SU04</accession>
<comment type="caution">
    <text evidence="1">The sequence shown here is derived from an EMBL/GenBank/DDBJ whole genome shotgun (WGS) entry which is preliminary data.</text>
</comment>
<dbReference type="EMBL" id="CAKKNE010000006">
    <property type="protein sequence ID" value="CAH0380209.1"/>
    <property type="molecule type" value="Genomic_DNA"/>
</dbReference>
<proteinExistence type="predicted"/>
<dbReference type="Proteomes" id="UP000789595">
    <property type="component" value="Unassembled WGS sequence"/>
</dbReference>
<evidence type="ECO:0000313" key="1">
    <source>
        <dbReference type="EMBL" id="CAH0380209.1"/>
    </source>
</evidence>
<organism evidence="1 2">
    <name type="scientific">Pelagomonas calceolata</name>
    <dbReference type="NCBI Taxonomy" id="35677"/>
    <lineage>
        <taxon>Eukaryota</taxon>
        <taxon>Sar</taxon>
        <taxon>Stramenopiles</taxon>
        <taxon>Ochrophyta</taxon>
        <taxon>Pelagophyceae</taxon>
        <taxon>Pelagomonadales</taxon>
        <taxon>Pelagomonadaceae</taxon>
        <taxon>Pelagomonas</taxon>
    </lineage>
</organism>
<evidence type="ECO:0000313" key="2">
    <source>
        <dbReference type="Proteomes" id="UP000789595"/>
    </source>
</evidence>
<protein>
    <submittedName>
        <fullName evidence="1">Uncharacterized protein</fullName>
    </submittedName>
</protein>
<name>A0A8J2SU04_9STRA</name>
<reference evidence="1" key="1">
    <citation type="submission" date="2021-11" db="EMBL/GenBank/DDBJ databases">
        <authorList>
            <consortium name="Genoscope - CEA"/>
            <person name="William W."/>
        </authorList>
    </citation>
    <scope>NUCLEOTIDE SEQUENCE</scope>
</reference>